<dbReference type="InterPro" id="IPR053139">
    <property type="entry name" value="Surface_bspA-like"/>
</dbReference>
<accession>A0A415DWA8</accession>
<gene>
    <name evidence="2" type="ORF">DW099_17045</name>
</gene>
<feature type="chain" id="PRO_5038491427" evidence="1">
    <location>
        <begin position="27"/>
        <end position="992"/>
    </location>
</feature>
<dbReference type="RefSeq" id="WP_118336479.1">
    <property type="nucleotide sequence ID" value="NZ_AP025567.1"/>
</dbReference>
<organism evidence="2 3">
    <name type="scientific">Emergencia timonensis</name>
    <dbReference type="NCBI Taxonomy" id="1776384"/>
    <lineage>
        <taxon>Bacteria</taxon>
        <taxon>Bacillati</taxon>
        <taxon>Bacillota</taxon>
        <taxon>Clostridia</taxon>
        <taxon>Peptostreptococcales</taxon>
        <taxon>Anaerovoracaceae</taxon>
        <taxon>Emergencia</taxon>
    </lineage>
</organism>
<dbReference type="Gene3D" id="3.80.10.10">
    <property type="entry name" value="Ribonuclease Inhibitor"/>
    <property type="match status" value="1"/>
</dbReference>
<reference evidence="2 3" key="1">
    <citation type="submission" date="2018-08" db="EMBL/GenBank/DDBJ databases">
        <title>A genome reference for cultivated species of the human gut microbiota.</title>
        <authorList>
            <person name="Zou Y."/>
            <person name="Xue W."/>
            <person name="Luo G."/>
        </authorList>
    </citation>
    <scope>NUCLEOTIDE SEQUENCE [LARGE SCALE GENOMIC DNA]</scope>
    <source>
        <strain evidence="2 3">AM07-24</strain>
    </source>
</reference>
<dbReference type="Gene3D" id="2.60.40.10">
    <property type="entry name" value="Immunoglobulins"/>
    <property type="match status" value="1"/>
</dbReference>
<keyword evidence="3" id="KW-1185">Reference proteome</keyword>
<dbReference type="Pfam" id="PF13306">
    <property type="entry name" value="LRR_5"/>
    <property type="match status" value="2"/>
</dbReference>
<keyword evidence="1" id="KW-0732">Signal</keyword>
<dbReference type="InterPro" id="IPR013783">
    <property type="entry name" value="Ig-like_fold"/>
</dbReference>
<evidence type="ECO:0000313" key="2">
    <source>
        <dbReference type="EMBL" id="RHJ84678.1"/>
    </source>
</evidence>
<comment type="caution">
    <text evidence="2">The sequence shown here is derived from an EMBL/GenBank/DDBJ whole genome shotgun (WGS) entry which is preliminary data.</text>
</comment>
<evidence type="ECO:0000256" key="1">
    <source>
        <dbReference type="SAM" id="SignalP"/>
    </source>
</evidence>
<dbReference type="Proteomes" id="UP000284841">
    <property type="component" value="Unassembled WGS sequence"/>
</dbReference>
<dbReference type="AlphaFoldDB" id="A0A415DWA8"/>
<dbReference type="OrthoDB" id="7064788at2"/>
<sequence>MFKIKKYVYRVLTVALALLVMLNTSAIGVLAESSGSREVTPGENDYEFLGGTITGLKTTYLNGLTDEQKQNIRLEIPGEINGEKVTAIGNSAFVLFYGDLASQKYKDCNFTKLDFTNAKYLKSIGKNAFYDCKISGSLTFPNSLTTIGENAFRQSNSFNGISGSLCFSSNITLIGKCAFSYQSGLEKIDLSNCNKLQSLPDSVFRYTGIKGVLRLPDSLQQIGSTTFGSTQLTTVYLPKKIADNILVSASSFQSSSSIKNIICRDKDDYVSVKNKLSDSNSKNAVTYPVIVNFDDGNGGYYERKKCLYGRPFSYVEGNDGTWSENKDYKFPAIRGTQSGEKAWAENPSSLLPMKETDKISGDTLYAINKLEDPVIEYGEGIDKTYDGETNVLNVVAKHPNAKKLAEAKVNQDVVFYYTWSWDTINATPAVEQGFDINSLDMGADVRAPYGICCCVRVQACVLMYNDVGKKVAHVFYQEDHEFLVNLRQAESTVNPNVTSGVYKMSEGQTTLPEIQLSAGDTPGTIAWDADQTLKEGFGIYTWTFTPEPNGVDNNTTSNFKVTKGQVELYATTKDVDTKSLEDKIDDIPEISEEKPVTEEEKDKILDAYFAYESSEENVKEKVSEEKLEKIYDAISKLPQVETAAEGLQLVNEKDLLKNMTSKDAAAIKDQEKAKCTIKVVSNKETPDEQITDAIKLAAGSEAKIGEHFDVKVAKIIENGANPTTEDLTTVKIPLNLVFDVPEVLQSSNRKFFIIRAHKDANGTITAEKLEDEDTNPATITVTSDKFSTYAIAYTEEESSSGSSGGNSYVYNISASASEHGAITPEGKVSAYYGSAKTFSFTPDEGYKIADVIVDGVSVGAVSSYTFDNIIKAHTISVTFEPIADDQDRIINGIKATTIKASSAAKKGSITIKWKKSAGFKMDYFQVFRSTKKNSGYGNKAFYTTKTGTQKSYKNTKKLRKGTRYYYKVRGVRTIYGVKVYTKWSNKAIRIAK</sequence>
<dbReference type="PANTHER" id="PTHR45661">
    <property type="entry name" value="SURFACE ANTIGEN"/>
    <property type="match status" value="1"/>
</dbReference>
<dbReference type="EMBL" id="QRMS01000006">
    <property type="protein sequence ID" value="RHJ84678.1"/>
    <property type="molecule type" value="Genomic_DNA"/>
</dbReference>
<feature type="signal peptide" evidence="1">
    <location>
        <begin position="1"/>
        <end position="26"/>
    </location>
</feature>
<dbReference type="STRING" id="1776384.GCA_900086585_01325"/>
<protein>
    <submittedName>
        <fullName evidence="2">Leucine-rich repeat domain-containing protein</fullName>
    </submittedName>
</protein>
<dbReference type="InterPro" id="IPR032675">
    <property type="entry name" value="LRR_dom_sf"/>
</dbReference>
<dbReference type="PANTHER" id="PTHR45661:SF3">
    <property type="entry name" value="IG-LIKE DOMAIN-CONTAINING PROTEIN"/>
    <property type="match status" value="1"/>
</dbReference>
<evidence type="ECO:0000313" key="3">
    <source>
        <dbReference type="Proteomes" id="UP000284841"/>
    </source>
</evidence>
<dbReference type="SUPFAM" id="SSF52058">
    <property type="entry name" value="L domain-like"/>
    <property type="match status" value="1"/>
</dbReference>
<proteinExistence type="predicted"/>
<name>A0A415DWA8_9FIRM</name>
<dbReference type="InterPro" id="IPR026906">
    <property type="entry name" value="LRR_5"/>
</dbReference>